<comment type="caution">
    <text evidence="2">The sequence shown here is derived from an EMBL/GenBank/DDBJ whole genome shotgun (WGS) entry which is preliminary data.</text>
</comment>
<evidence type="ECO:0000313" key="3">
    <source>
        <dbReference type="Proteomes" id="UP001372834"/>
    </source>
</evidence>
<protein>
    <submittedName>
        <fullName evidence="2">Uncharacterized protein</fullName>
    </submittedName>
</protein>
<feature type="compositionally biased region" description="Basic residues" evidence="1">
    <location>
        <begin position="29"/>
        <end position="39"/>
    </location>
</feature>
<dbReference type="AlphaFoldDB" id="A0AAN8XU30"/>
<reference evidence="2 3" key="1">
    <citation type="submission" date="2023-10" db="EMBL/GenBank/DDBJ databases">
        <title>Genomes of two closely related lineages of the louse Polyplax serrata with different host specificities.</title>
        <authorList>
            <person name="Martinu J."/>
            <person name="Tarabai H."/>
            <person name="Stefka J."/>
            <person name="Hypsa V."/>
        </authorList>
    </citation>
    <scope>NUCLEOTIDE SEQUENCE [LARGE SCALE GENOMIC DNA]</scope>
    <source>
        <strain evidence="2">HR10_N</strain>
    </source>
</reference>
<proteinExistence type="predicted"/>
<organism evidence="2 3">
    <name type="scientific">Polyplax serrata</name>
    <name type="common">Common mouse louse</name>
    <dbReference type="NCBI Taxonomy" id="468196"/>
    <lineage>
        <taxon>Eukaryota</taxon>
        <taxon>Metazoa</taxon>
        <taxon>Ecdysozoa</taxon>
        <taxon>Arthropoda</taxon>
        <taxon>Hexapoda</taxon>
        <taxon>Insecta</taxon>
        <taxon>Pterygota</taxon>
        <taxon>Neoptera</taxon>
        <taxon>Paraneoptera</taxon>
        <taxon>Psocodea</taxon>
        <taxon>Troctomorpha</taxon>
        <taxon>Phthiraptera</taxon>
        <taxon>Anoplura</taxon>
        <taxon>Polyplacidae</taxon>
        <taxon>Polyplax</taxon>
    </lineage>
</organism>
<accession>A0AAN8XU30</accession>
<dbReference type="Proteomes" id="UP001372834">
    <property type="component" value="Unassembled WGS sequence"/>
</dbReference>
<name>A0AAN8XU30_POLSC</name>
<dbReference type="EMBL" id="JAWJWE010000001">
    <property type="protein sequence ID" value="KAK6645252.1"/>
    <property type="molecule type" value="Genomic_DNA"/>
</dbReference>
<feature type="region of interest" description="Disordered" evidence="1">
    <location>
        <begin position="29"/>
        <end position="67"/>
    </location>
</feature>
<sequence length="86" mass="9975">MAVTIYQTNTQTTKKKTTFSKFLRGLKTVHRKEKHGSSSRRHDRDPRFHGGNSSQRNRMNMEKTSKDGRFKVLNLSSLIELVGIRI</sequence>
<evidence type="ECO:0000313" key="2">
    <source>
        <dbReference type="EMBL" id="KAK6645252.1"/>
    </source>
</evidence>
<gene>
    <name evidence="2" type="ORF">RUM43_001528</name>
</gene>
<evidence type="ECO:0000256" key="1">
    <source>
        <dbReference type="SAM" id="MobiDB-lite"/>
    </source>
</evidence>